<dbReference type="Proteomes" id="UP000504635">
    <property type="component" value="Unplaced"/>
</dbReference>
<feature type="repeat" description="ANK" evidence="3">
    <location>
        <begin position="52"/>
        <end position="93"/>
    </location>
</feature>
<dbReference type="PANTHER" id="PTHR24180">
    <property type="entry name" value="CYCLIN-DEPENDENT KINASE INHIBITOR 2C-RELATED"/>
    <property type="match status" value="1"/>
</dbReference>
<sequence>MSEDSSTGSDSDTGNEDNRTAMALFTAIYKNDCDEIRKLVSKNRSVVNFNMNGTTPLHAVLKQAIKAKGSKKPLMEAIKELLKNGANQEAKNEKDESAVDVVTKRLKKYPDDSDWKSINSLFDRSKEKTQLSSKTVQADDKRSVNRMLTLVQTQSDAPTTSKTRPPGETYAVSGLKTSLHGTIYQLQLLMSLLNRGLNKYDHFDLATEMNKAEKFDDAVIRYKTSQNEQWSWRFFQAKHKQDVQRDRITVNDLLTESDGPFSIQKYFVSFCKIKSSVMFDQSNLEEFDLCTNTDFDFSEIKKRKNDGNLTPAAQQKNDLVNLWKNLLELENLESDVFLSFPNITNAKKYKFSDNAIPSLSKLLNSNFLKKSLELEKLKELKSVMETLQATQVIEDLKEILKEIEYNVLELEGSLNNNKSEKGKYISLANKLLNVKNKFMSSSRYDYLKKIIVKFKKIDVKDQNYFSERLKVFDVSKDLLKENLSFVSEAENKLFCFEDISSSEHQALKKDICTIIETKERYIDFSDEIVKSKDLSILKSNLYRFPYFQKNLDNFEKKGLGLDSVKEKLLDNLENDISDLVMLELILNNIKLEEFLKEFLRKFRFVVCYPDVDRLNLLIKKEMRNKYSFINTDLITDSFQKEMLDWFKDYKEGRSEYLSKDRGVEFFQHINLKIKSLMVSGLNKAYPEKLKGFNISFERSILTDFLSSENKFVHLSTKRTRLSAIKVLQGITESGLYKEHDSFIFIPLENLSRSETQKLVIDTFGAIGRHDLLVIECYPETYSNFPLPYWQEFIDNVHSILINNKEKKIILIGGQFDELATLFKSLNISGTEMLQDESSFKCLSHESQFKLLQQPVTFQGERMSINQLIGLECARKIINETHLDDLINGKIISLGDEKAFKFTDCAFDCYVPRSLHMQKLKKCVFGIKRSIFFLTCVSNSNIYPFIENLPTYEWVEGTIYSYGIIYTKQSDDPIRVFNKICTSHPELAVYWIHQIQNDFFWKVATKNVDQIQDCVELEYELSDDQLFTEENFVKDFSNKVMLLANGPGTGKSTFLASVGKRLKKKHNMWWIARINLNDYAFENELLHSDDLRKYTRSVNEIHENINTTEAIEVISEMVIPRSPLIFNNDFQREIFKEGLRNGNAEQITPKIVILFDGFDEISPHYKEKTAKLITEISKTNIQNIWITTRMNEKDFLERAFSTPAFMLSPFNEQQQINFLMNFWRHNFKNELGNISNQNIYLFEETIKKYVTTIQKNLLYNEEREDSLISIQCADDIFALFNFTHFAHQLVDQWKNSVKDTATAFTNNPLQLKMLAEIVFWENFELIGNLSLLELFNRFIDRKFAIFYEQKSILGVSTGSAEIREDHSQILLHKHDLIAFQEIFPDHTEYMENINIEREISKLTRVGLLVKNESRLIFVHRSFAEYFVSGYLTKNLNMTEVQNILFKYVFSYEDYLVVALFLDQRLGKETHGMILQEPAIAYINEAISKQFIEIFTHHLALNNLSNTLKFILRVLCEYPALLESVLLKDGIYGKFLLFELVYDPIGRYNFSESSNILNAILMTINDQDDLLLKLYTKKVLEGLVLLDSRQANITILQVTLLSSSNKNMFQLLLDFVRSKMYILRQILFQSGDELGTLLHFCCRYASRKLKFFLDCLNLSETCVGSPHFDLLSELILSKDALGSTALHLLAFRNRSEDIQLFLACIKNFSEKLLTELLLSRDKKSLTVLDIAVYRNYSETTVVLLDFLKHRKEFKAVVFQNGLENNILYRAICQGKDTSMLALLDWLHSACLDSGDLCLMDFLFEKHPVDGRTSLGIAAARNFGSTLFRLLEWLNGTNDDRCTNRFLLQLLASTSPDHDGKTALHQAVYWESEDALKVIVEYIIENFDIEALATLLLATDKFYDTPMDLAKNEQTKTILRQGYDMIISTLLSVSEKSFVSDTPVVLFLDHLNVLENFIKKHVEHSQKEALDAVIKLKCMSNYDFKQIQTQTSGIIFLTLPGPGESTPVVDDGGMDNEG</sequence>
<dbReference type="InterPro" id="IPR036770">
    <property type="entry name" value="Ankyrin_rpt-contain_sf"/>
</dbReference>
<gene>
    <name evidence="5" type="primary">LOC115890497</name>
</gene>
<name>A0A6J2YTI2_SITOR</name>
<evidence type="ECO:0000256" key="2">
    <source>
        <dbReference type="ARBA" id="ARBA00023043"/>
    </source>
</evidence>
<dbReference type="PANTHER" id="PTHR24180:SF45">
    <property type="entry name" value="POLY [ADP-RIBOSE] POLYMERASE TANKYRASE"/>
    <property type="match status" value="1"/>
</dbReference>
<dbReference type="RefSeq" id="XP_030766604.1">
    <property type="nucleotide sequence ID" value="XM_030910744.1"/>
</dbReference>
<reference evidence="5" key="1">
    <citation type="submission" date="2025-08" db="UniProtKB">
        <authorList>
            <consortium name="RefSeq"/>
        </authorList>
    </citation>
    <scope>IDENTIFICATION</scope>
    <source>
        <tissue evidence="5">Gonads</tissue>
    </source>
</reference>
<evidence type="ECO:0000256" key="3">
    <source>
        <dbReference type="PROSITE-ProRule" id="PRU00023"/>
    </source>
</evidence>
<dbReference type="PROSITE" id="PS50088">
    <property type="entry name" value="ANK_REPEAT"/>
    <property type="match status" value="1"/>
</dbReference>
<evidence type="ECO:0000313" key="4">
    <source>
        <dbReference type="Proteomes" id="UP000504635"/>
    </source>
</evidence>
<dbReference type="Gene3D" id="3.40.50.300">
    <property type="entry name" value="P-loop containing nucleotide triphosphate hydrolases"/>
    <property type="match status" value="1"/>
</dbReference>
<dbReference type="InParanoid" id="A0A6J2YTI2"/>
<dbReference type="KEGG" id="soy:115890497"/>
<proteinExistence type="predicted"/>
<protein>
    <submittedName>
        <fullName evidence="5">Uncharacterized protein LOC115890497 isoform X1</fullName>
    </submittedName>
</protein>
<evidence type="ECO:0000313" key="5">
    <source>
        <dbReference type="RefSeq" id="XP_030766604.1"/>
    </source>
</evidence>
<keyword evidence="4" id="KW-1185">Reference proteome</keyword>
<dbReference type="InterPro" id="IPR002110">
    <property type="entry name" value="Ankyrin_rpt"/>
</dbReference>
<organism evidence="4 5">
    <name type="scientific">Sitophilus oryzae</name>
    <name type="common">Rice weevil</name>
    <name type="synonym">Curculio oryzae</name>
    <dbReference type="NCBI Taxonomy" id="7048"/>
    <lineage>
        <taxon>Eukaryota</taxon>
        <taxon>Metazoa</taxon>
        <taxon>Ecdysozoa</taxon>
        <taxon>Arthropoda</taxon>
        <taxon>Hexapoda</taxon>
        <taxon>Insecta</taxon>
        <taxon>Pterygota</taxon>
        <taxon>Neoptera</taxon>
        <taxon>Endopterygota</taxon>
        <taxon>Coleoptera</taxon>
        <taxon>Polyphaga</taxon>
        <taxon>Cucujiformia</taxon>
        <taxon>Curculionidae</taxon>
        <taxon>Dryophthorinae</taxon>
        <taxon>Sitophilus</taxon>
    </lineage>
</organism>
<keyword evidence="1" id="KW-0677">Repeat</keyword>
<dbReference type="InterPro" id="IPR051637">
    <property type="entry name" value="Ank_repeat_dom-contain_49"/>
</dbReference>
<evidence type="ECO:0000256" key="1">
    <source>
        <dbReference type="ARBA" id="ARBA00022737"/>
    </source>
</evidence>
<dbReference type="SUPFAM" id="SSF52540">
    <property type="entry name" value="P-loop containing nucleoside triphosphate hydrolases"/>
    <property type="match status" value="1"/>
</dbReference>
<dbReference type="InterPro" id="IPR027417">
    <property type="entry name" value="P-loop_NTPase"/>
</dbReference>
<keyword evidence="2 3" id="KW-0040">ANK repeat</keyword>
<dbReference type="OrthoDB" id="6747958at2759"/>
<dbReference type="GeneID" id="115890497"/>
<accession>A0A6J2YTI2</accession>
<dbReference type="SMART" id="SM00248">
    <property type="entry name" value="ANK"/>
    <property type="match status" value="4"/>
</dbReference>
<dbReference type="Gene3D" id="1.25.40.20">
    <property type="entry name" value="Ankyrin repeat-containing domain"/>
    <property type="match status" value="2"/>
</dbReference>
<dbReference type="SUPFAM" id="SSF48403">
    <property type="entry name" value="Ankyrin repeat"/>
    <property type="match status" value="2"/>
</dbReference>